<dbReference type="AlphaFoldDB" id="A0A371B7E0"/>
<evidence type="ECO:0000313" key="1">
    <source>
        <dbReference type="EMBL" id="RDV03498.1"/>
    </source>
</evidence>
<accession>A0A371B7E0</accession>
<sequence>MSNNAFLSELEEVLTNGPADKRAKTLRRVTDLFVFGASHFSEDHVKMFDQVFRHLMADIETSARAALAERLKSVSNAPPGVIRELAMDDDISVAGPVLVESGRIDNVSLVETARTKSQPHLMAIANRKELAETVTDVLVERGDREVALNVARNRGARFSDTGYLRLIRRSQGDDELARTVGSRPEIPRQHFLRLLSTASNAVREVLQSAHPEIASHVETVVDKVASDIQKQAVLSHDYTAARDLIENMKRADNLTERDVDAFARAGKFEETAVALSVMGDLPLTLVERAMIFDREEMILLVAKAIGLSWATTRAILMLCAGRSGLAADTVDNCRSIYNKLKPETAAQVIAFQRSRRPS</sequence>
<gene>
    <name evidence="1" type="ORF">DXH78_02155</name>
</gene>
<reference evidence="2" key="1">
    <citation type="submission" date="2018-08" db="EMBL/GenBank/DDBJ databases">
        <authorList>
            <person name="Kim S.-J."/>
            <person name="Jung G.-Y."/>
        </authorList>
    </citation>
    <scope>NUCLEOTIDE SEQUENCE [LARGE SCALE GENOMIC DNA]</scope>
    <source>
        <strain evidence="2">GY_H</strain>
    </source>
</reference>
<proteinExistence type="predicted"/>
<protein>
    <submittedName>
        <fullName evidence="1">DUF2336 domain-containing protein</fullName>
    </submittedName>
</protein>
<dbReference type="OrthoDB" id="7888976at2"/>
<name>A0A371B7E0_9BRAD</name>
<dbReference type="EMBL" id="QRGO01000001">
    <property type="protein sequence ID" value="RDV03498.1"/>
    <property type="molecule type" value="Genomic_DNA"/>
</dbReference>
<comment type="caution">
    <text evidence="1">The sequence shown here is derived from an EMBL/GenBank/DDBJ whole genome shotgun (WGS) entry which is preliminary data.</text>
</comment>
<dbReference type="Proteomes" id="UP000263993">
    <property type="component" value="Unassembled WGS sequence"/>
</dbReference>
<keyword evidence="2" id="KW-1185">Reference proteome</keyword>
<organism evidence="1 2">
    <name type="scientific">Undibacter mobilis</name>
    <dbReference type="NCBI Taxonomy" id="2292256"/>
    <lineage>
        <taxon>Bacteria</taxon>
        <taxon>Pseudomonadati</taxon>
        <taxon>Pseudomonadota</taxon>
        <taxon>Alphaproteobacteria</taxon>
        <taxon>Hyphomicrobiales</taxon>
        <taxon>Nitrobacteraceae</taxon>
        <taxon>Undibacter</taxon>
    </lineage>
</organism>
<dbReference type="InterPro" id="IPR019285">
    <property type="entry name" value="DUF2336"/>
</dbReference>
<dbReference type="RefSeq" id="WP_115515523.1">
    <property type="nucleotide sequence ID" value="NZ_QRGO01000001.1"/>
</dbReference>
<evidence type="ECO:0000313" key="2">
    <source>
        <dbReference type="Proteomes" id="UP000263993"/>
    </source>
</evidence>
<dbReference type="Pfam" id="PF10098">
    <property type="entry name" value="DUF2336"/>
    <property type="match status" value="1"/>
</dbReference>